<feature type="repeat" description="Solcar" evidence="14">
    <location>
        <begin position="59"/>
        <end position="148"/>
    </location>
</feature>
<dbReference type="PRINTS" id="PR00927">
    <property type="entry name" value="ADPTRNSLCASE"/>
</dbReference>
<feature type="repeat" description="Solcar" evidence="14">
    <location>
        <begin position="176"/>
        <end position="275"/>
    </location>
</feature>
<comment type="function">
    <text evidence="16">Catalyzes the exchange of ADP and ATP across the membrane.</text>
</comment>
<feature type="repeat" description="Solcar" evidence="14">
    <location>
        <begin position="313"/>
        <end position="398"/>
    </location>
</feature>
<accession>A0AAD2CG26</accession>
<evidence type="ECO:0000313" key="18">
    <source>
        <dbReference type="EMBL" id="CAJ1930923.1"/>
    </source>
</evidence>
<evidence type="ECO:0000256" key="14">
    <source>
        <dbReference type="PROSITE-ProRule" id="PRU00282"/>
    </source>
</evidence>
<evidence type="ECO:0000256" key="9">
    <source>
        <dbReference type="ARBA" id="ARBA00022989"/>
    </source>
</evidence>
<dbReference type="PRINTS" id="PR00926">
    <property type="entry name" value="MITOCARRIER"/>
</dbReference>
<gene>
    <name evidence="18" type="ORF">CYCCA115_LOCUS2154</name>
</gene>
<dbReference type="Pfam" id="PF00153">
    <property type="entry name" value="Mito_carr"/>
    <property type="match status" value="3"/>
</dbReference>
<comment type="similarity">
    <text evidence="2 15">Belongs to the mitochondrial carrier (TC 2.A.29) family.</text>
</comment>
<feature type="region of interest" description="Disordered" evidence="17">
    <location>
        <begin position="1"/>
        <end position="68"/>
    </location>
</feature>
<dbReference type="InterPro" id="IPR002113">
    <property type="entry name" value="ADT_euk_type"/>
</dbReference>
<evidence type="ECO:0000256" key="13">
    <source>
        <dbReference type="ARBA" id="ARBA00045250"/>
    </source>
</evidence>
<evidence type="ECO:0000256" key="16">
    <source>
        <dbReference type="RuleBase" id="RU368008"/>
    </source>
</evidence>
<feature type="compositionally biased region" description="Low complexity" evidence="17">
    <location>
        <begin position="42"/>
        <end position="52"/>
    </location>
</feature>
<comment type="subunit">
    <text evidence="3 16">Monomer.</text>
</comment>
<dbReference type="PANTHER" id="PTHR45635:SF14">
    <property type="entry name" value="ADP_ATP TRANSLOCASE"/>
    <property type="match status" value="1"/>
</dbReference>
<keyword evidence="4 15" id="KW-0813">Transport</keyword>
<evidence type="ECO:0000256" key="8">
    <source>
        <dbReference type="ARBA" id="ARBA00022792"/>
    </source>
</evidence>
<evidence type="ECO:0000256" key="3">
    <source>
        <dbReference type="ARBA" id="ARBA00011245"/>
    </source>
</evidence>
<dbReference type="PANTHER" id="PTHR45635">
    <property type="entry name" value="ADP,ATP CARRIER PROTEIN 1-RELATED-RELATED"/>
    <property type="match status" value="1"/>
</dbReference>
<evidence type="ECO:0000256" key="15">
    <source>
        <dbReference type="RuleBase" id="RU000488"/>
    </source>
</evidence>
<evidence type="ECO:0000256" key="6">
    <source>
        <dbReference type="ARBA" id="ARBA00022692"/>
    </source>
</evidence>
<evidence type="ECO:0000256" key="5">
    <source>
        <dbReference type="ARBA" id="ARBA00022449"/>
    </source>
</evidence>
<keyword evidence="10" id="KW-0496">Mitochondrion</keyword>
<dbReference type="Proteomes" id="UP001295423">
    <property type="component" value="Unassembled WGS sequence"/>
</dbReference>
<comment type="catalytic activity">
    <reaction evidence="12">
        <text>ADP(in) + ATP(out) = ADP(out) + ATP(in)</text>
        <dbReference type="Rhea" id="RHEA:34999"/>
        <dbReference type="ChEBI" id="CHEBI:30616"/>
        <dbReference type="ChEBI" id="CHEBI:456216"/>
    </reaction>
    <physiologicalReaction direction="left-to-right" evidence="12">
        <dbReference type="Rhea" id="RHEA:35000"/>
    </physiologicalReaction>
</comment>
<evidence type="ECO:0000256" key="11">
    <source>
        <dbReference type="ARBA" id="ARBA00023136"/>
    </source>
</evidence>
<comment type="function">
    <text evidence="13">ADP:ATP antiporter that mediates import of ADP into the mitochondrial matrix for ATP synthesis, and export of ATP out to fuel the cell. Cycles between the cytoplasmic-open state (c-state) and the matrix-open state (m-state): operates by the alternating access mechanism with a single substrate-binding site intermittently exposed to either the cytosolic (c-state) or matrix (m-state) side of the inner mitochondrial membrane.</text>
</comment>
<comment type="caution">
    <text evidence="16">Lacks conserved residue(s) required for the propagation of feature annotation.</text>
</comment>
<dbReference type="AlphaFoldDB" id="A0AAD2CG26"/>
<dbReference type="InterPro" id="IPR002067">
    <property type="entry name" value="MCP"/>
</dbReference>
<feature type="transmembrane region" description="Helical" evidence="16">
    <location>
        <begin position="253"/>
        <end position="272"/>
    </location>
</feature>
<keyword evidence="6 14" id="KW-0812">Transmembrane</keyword>
<keyword evidence="7" id="KW-0677">Repeat</keyword>
<evidence type="ECO:0000256" key="7">
    <source>
        <dbReference type="ARBA" id="ARBA00022737"/>
    </source>
</evidence>
<evidence type="ECO:0000256" key="17">
    <source>
        <dbReference type="SAM" id="MobiDB-lite"/>
    </source>
</evidence>
<feature type="transmembrane region" description="Helical" evidence="16">
    <location>
        <begin position="178"/>
        <end position="197"/>
    </location>
</feature>
<dbReference type="GO" id="GO:0005471">
    <property type="term" value="F:ATP:ADP antiporter activity"/>
    <property type="evidence" value="ECO:0007669"/>
    <property type="project" value="UniProtKB-UniRule"/>
</dbReference>
<evidence type="ECO:0000256" key="10">
    <source>
        <dbReference type="ARBA" id="ARBA00023128"/>
    </source>
</evidence>
<sequence>MKRTRSPRMVEQEGSSSSPSSSSSFQHQDDPIQTTGQQICLAQSPQAQAQPQTRRVRRGPNWRDGLAGAIAGAGSKTAMAPIERIKLLLQLQGSATLPKHRLSAWEAASKIYQEEGLISFWRGNLPNVMRTAGQAALNLALMDYYKSIATYYANFDQSHPSFLQPTNDEIYWQRRRKLVISFVSGGLAGGSATTLLYPTEFLRTRLAMDLGRSNKTNGNGSVSSTRQYKGMGDVIAKTLQTDGMRGLYQGYGIALWGSVLYRLLFLGGYDAIKYEIEYYKQGQQQQRLLEMEAVGSRAAMSTSAATTSMSMGERFMLAQSVAITAGTICYPIDSVRRRLMMQAGVPKAERKYNSSLHCFKVVFKQEGVGGFYLGIGPNLVRSIGGALMLVAYDVIKNNI</sequence>
<evidence type="ECO:0000256" key="1">
    <source>
        <dbReference type="ARBA" id="ARBA00004448"/>
    </source>
</evidence>
<comment type="caution">
    <text evidence="18">The sequence shown here is derived from an EMBL/GenBank/DDBJ whole genome shotgun (WGS) entry which is preliminary data.</text>
</comment>
<reference evidence="18" key="1">
    <citation type="submission" date="2023-08" db="EMBL/GenBank/DDBJ databases">
        <authorList>
            <person name="Audoor S."/>
            <person name="Bilcke G."/>
        </authorList>
    </citation>
    <scope>NUCLEOTIDE SEQUENCE</scope>
</reference>
<name>A0AAD2CG26_9STRA</name>
<dbReference type="SUPFAM" id="SSF103506">
    <property type="entry name" value="Mitochondrial carrier"/>
    <property type="match status" value="1"/>
</dbReference>
<feature type="compositionally biased region" description="Low complexity" evidence="17">
    <location>
        <begin position="15"/>
        <end position="24"/>
    </location>
</feature>
<dbReference type="GO" id="GO:0005743">
    <property type="term" value="C:mitochondrial inner membrane"/>
    <property type="evidence" value="ECO:0007669"/>
    <property type="project" value="UniProtKB-SubCell"/>
</dbReference>
<proteinExistence type="inferred from homology"/>
<keyword evidence="5" id="KW-0050">Antiport</keyword>
<keyword evidence="11 14" id="KW-0472">Membrane</keyword>
<dbReference type="GO" id="GO:0140021">
    <property type="term" value="P:mitochondrial ADP transmembrane transport"/>
    <property type="evidence" value="ECO:0007669"/>
    <property type="project" value="InterPro"/>
</dbReference>
<evidence type="ECO:0000313" key="19">
    <source>
        <dbReference type="Proteomes" id="UP001295423"/>
    </source>
</evidence>
<evidence type="ECO:0000256" key="4">
    <source>
        <dbReference type="ARBA" id="ARBA00022448"/>
    </source>
</evidence>
<evidence type="ECO:0000256" key="12">
    <source>
        <dbReference type="ARBA" id="ARBA00024143"/>
    </source>
</evidence>
<protein>
    <recommendedName>
        <fullName evidence="16">ADP/ATP translocase</fullName>
    </recommendedName>
    <alternativeName>
        <fullName evidence="16">ADP,ATP carrier protein</fullName>
    </alternativeName>
</protein>
<keyword evidence="9 16" id="KW-1133">Transmembrane helix</keyword>
<dbReference type="InterPro" id="IPR023395">
    <property type="entry name" value="MCP_dom_sf"/>
</dbReference>
<dbReference type="InterPro" id="IPR018108">
    <property type="entry name" value="MCP_transmembrane"/>
</dbReference>
<evidence type="ECO:0000256" key="2">
    <source>
        <dbReference type="ARBA" id="ARBA00006375"/>
    </source>
</evidence>
<comment type="subcellular location">
    <subcellularLocation>
        <location evidence="16">Membrane</location>
        <topology evidence="16">Multi-pass membrane protein</topology>
    </subcellularLocation>
    <subcellularLocation>
        <location evidence="1">Mitochondrion inner membrane</location>
        <topology evidence="1">Multi-pass membrane protein</topology>
    </subcellularLocation>
</comment>
<feature type="compositionally biased region" description="Polar residues" evidence="17">
    <location>
        <begin position="31"/>
        <end position="41"/>
    </location>
</feature>
<keyword evidence="19" id="KW-1185">Reference proteome</keyword>
<keyword evidence="8" id="KW-0999">Mitochondrion inner membrane</keyword>
<dbReference type="Gene3D" id="1.50.40.10">
    <property type="entry name" value="Mitochondrial carrier domain"/>
    <property type="match status" value="1"/>
</dbReference>
<dbReference type="EMBL" id="CAKOGP040000113">
    <property type="protein sequence ID" value="CAJ1930923.1"/>
    <property type="molecule type" value="Genomic_DNA"/>
</dbReference>
<dbReference type="GO" id="GO:1990544">
    <property type="term" value="P:mitochondrial ATP transmembrane transport"/>
    <property type="evidence" value="ECO:0007669"/>
    <property type="project" value="InterPro"/>
</dbReference>
<organism evidence="18 19">
    <name type="scientific">Cylindrotheca closterium</name>
    <dbReference type="NCBI Taxonomy" id="2856"/>
    <lineage>
        <taxon>Eukaryota</taxon>
        <taxon>Sar</taxon>
        <taxon>Stramenopiles</taxon>
        <taxon>Ochrophyta</taxon>
        <taxon>Bacillariophyta</taxon>
        <taxon>Bacillariophyceae</taxon>
        <taxon>Bacillariophycidae</taxon>
        <taxon>Bacillariales</taxon>
        <taxon>Bacillariaceae</taxon>
        <taxon>Cylindrotheca</taxon>
    </lineage>
</organism>
<dbReference type="PROSITE" id="PS50920">
    <property type="entry name" value="SOLCAR"/>
    <property type="match status" value="3"/>
</dbReference>